<dbReference type="Proteomes" id="UP000254621">
    <property type="component" value="Unassembled WGS sequence"/>
</dbReference>
<dbReference type="STRING" id="1629.IV50_GL000746"/>
<accession>A0A380NYJ1</accession>
<keyword evidence="6 9" id="KW-1133">Transmembrane helix</keyword>
<comment type="similarity">
    <text evidence="9">Belongs to the SecE/SEC61-gamma family.</text>
</comment>
<dbReference type="HAMAP" id="MF_00422">
    <property type="entry name" value="SecE"/>
    <property type="match status" value="1"/>
</dbReference>
<evidence type="ECO:0000313" key="11">
    <source>
        <dbReference type="Proteomes" id="UP000254621"/>
    </source>
</evidence>
<dbReference type="InterPro" id="IPR005807">
    <property type="entry name" value="SecE_bac"/>
</dbReference>
<comment type="function">
    <text evidence="9">Essential subunit of the Sec protein translocation channel SecYEG. Clamps together the 2 halves of SecY. May contact the channel plug during translocation.</text>
</comment>
<reference evidence="10 11" key="1">
    <citation type="submission" date="2018-06" db="EMBL/GenBank/DDBJ databases">
        <authorList>
            <consortium name="Pathogen Informatics"/>
            <person name="Doyle S."/>
        </authorList>
    </citation>
    <scope>NUCLEOTIDE SEQUENCE [LARGE SCALE GENOMIC DNA]</scope>
    <source>
        <strain evidence="10 11">NCTC13645</strain>
    </source>
</reference>
<protein>
    <recommendedName>
        <fullName evidence="9">Protein translocase subunit SecE</fullName>
    </recommendedName>
</protein>
<keyword evidence="5 9" id="KW-0653">Protein transport</keyword>
<dbReference type="PANTHER" id="PTHR33910:SF1">
    <property type="entry name" value="PROTEIN TRANSLOCASE SUBUNIT SECE"/>
    <property type="match status" value="1"/>
</dbReference>
<keyword evidence="7 9" id="KW-0811">Translocation</keyword>
<organism evidence="10 11">
    <name type="scientific">Weissella viridescens</name>
    <name type="common">Lactobacillus viridescens</name>
    <dbReference type="NCBI Taxonomy" id="1629"/>
    <lineage>
        <taxon>Bacteria</taxon>
        <taxon>Bacillati</taxon>
        <taxon>Bacillota</taxon>
        <taxon>Bacilli</taxon>
        <taxon>Lactobacillales</taxon>
        <taxon>Lactobacillaceae</taxon>
        <taxon>Weissella</taxon>
    </lineage>
</organism>
<dbReference type="GO" id="GO:0009306">
    <property type="term" value="P:protein secretion"/>
    <property type="evidence" value="ECO:0007669"/>
    <property type="project" value="UniProtKB-UniRule"/>
</dbReference>
<evidence type="ECO:0000256" key="2">
    <source>
        <dbReference type="ARBA" id="ARBA00022448"/>
    </source>
</evidence>
<dbReference type="Pfam" id="PF00584">
    <property type="entry name" value="SecE"/>
    <property type="match status" value="1"/>
</dbReference>
<comment type="subcellular location">
    <subcellularLocation>
        <location evidence="9">Cell membrane</location>
        <topology evidence="9">Single-pass membrane protein</topology>
    </subcellularLocation>
    <subcellularLocation>
        <location evidence="1">Membrane</location>
    </subcellularLocation>
</comment>
<evidence type="ECO:0000313" key="10">
    <source>
        <dbReference type="EMBL" id="SUP52646.1"/>
    </source>
</evidence>
<evidence type="ECO:0000256" key="4">
    <source>
        <dbReference type="ARBA" id="ARBA00022692"/>
    </source>
</evidence>
<keyword evidence="8 9" id="KW-0472">Membrane</keyword>
<dbReference type="Gene3D" id="1.20.5.1030">
    <property type="entry name" value="Preprotein translocase secy subunit"/>
    <property type="match status" value="1"/>
</dbReference>
<dbReference type="AlphaFoldDB" id="A0A380NYJ1"/>
<dbReference type="InterPro" id="IPR038379">
    <property type="entry name" value="SecE_sf"/>
</dbReference>
<evidence type="ECO:0000256" key="8">
    <source>
        <dbReference type="ARBA" id="ARBA00023136"/>
    </source>
</evidence>
<keyword evidence="4 9" id="KW-0812">Transmembrane</keyword>
<evidence type="ECO:0000256" key="6">
    <source>
        <dbReference type="ARBA" id="ARBA00022989"/>
    </source>
</evidence>
<dbReference type="GO" id="GO:0043952">
    <property type="term" value="P:protein transport by the Sec complex"/>
    <property type="evidence" value="ECO:0007669"/>
    <property type="project" value="UniProtKB-UniRule"/>
</dbReference>
<gene>
    <name evidence="9" type="primary">secE</name>
    <name evidence="10" type="ORF">NCTC13645_00544</name>
</gene>
<name>A0A380NYJ1_WEIVI</name>
<comment type="subunit">
    <text evidence="9">Component of the Sec protein translocase complex. Heterotrimer consisting of SecY, SecE and SecG subunits. The heterotrimers can form oligomers, although 1 heterotrimer is thought to be able to translocate proteins. Interacts with the ribosome. Interacts with SecDF, and other proteins may be involved. Interacts with SecA.</text>
</comment>
<dbReference type="GO" id="GO:0008320">
    <property type="term" value="F:protein transmembrane transporter activity"/>
    <property type="evidence" value="ECO:0007669"/>
    <property type="project" value="UniProtKB-UniRule"/>
</dbReference>
<dbReference type="GO" id="GO:0005886">
    <property type="term" value="C:plasma membrane"/>
    <property type="evidence" value="ECO:0007669"/>
    <property type="project" value="UniProtKB-SubCell"/>
</dbReference>
<proteinExistence type="inferred from homology"/>
<dbReference type="InterPro" id="IPR001901">
    <property type="entry name" value="Translocase_SecE/Sec61-g"/>
</dbReference>
<dbReference type="GO" id="GO:0006605">
    <property type="term" value="P:protein targeting"/>
    <property type="evidence" value="ECO:0007669"/>
    <property type="project" value="UniProtKB-UniRule"/>
</dbReference>
<dbReference type="NCBIfam" id="TIGR00964">
    <property type="entry name" value="secE_bact"/>
    <property type="match status" value="1"/>
</dbReference>
<evidence type="ECO:0000256" key="9">
    <source>
        <dbReference type="HAMAP-Rule" id="MF_00422"/>
    </source>
</evidence>
<evidence type="ECO:0000256" key="3">
    <source>
        <dbReference type="ARBA" id="ARBA00022475"/>
    </source>
</evidence>
<evidence type="ECO:0000256" key="7">
    <source>
        <dbReference type="ARBA" id="ARBA00023010"/>
    </source>
</evidence>
<feature type="transmembrane region" description="Helical" evidence="9">
    <location>
        <begin position="26"/>
        <end position="46"/>
    </location>
</feature>
<sequence length="61" mass="6981">MKFINSVFAEMKKVTWPTFNQNIHDTTVVILTSLFFALFLGSADWISNKGLRSCRNNRTGL</sequence>
<keyword evidence="3 9" id="KW-1003">Cell membrane</keyword>
<evidence type="ECO:0000256" key="5">
    <source>
        <dbReference type="ARBA" id="ARBA00022927"/>
    </source>
</evidence>
<dbReference type="EMBL" id="UHIV01000001">
    <property type="protein sequence ID" value="SUP52646.1"/>
    <property type="molecule type" value="Genomic_DNA"/>
</dbReference>
<evidence type="ECO:0000256" key="1">
    <source>
        <dbReference type="ARBA" id="ARBA00004370"/>
    </source>
</evidence>
<dbReference type="GO" id="GO:0065002">
    <property type="term" value="P:intracellular protein transmembrane transport"/>
    <property type="evidence" value="ECO:0007669"/>
    <property type="project" value="UniProtKB-UniRule"/>
</dbReference>
<dbReference type="PANTHER" id="PTHR33910">
    <property type="entry name" value="PROTEIN TRANSLOCASE SUBUNIT SECE"/>
    <property type="match status" value="1"/>
</dbReference>
<keyword evidence="2 9" id="KW-0813">Transport</keyword>